<name>A0A7R9A2N1_9CRUS</name>
<dbReference type="Pfam" id="PF00550">
    <property type="entry name" value="PP-binding"/>
    <property type="match status" value="1"/>
</dbReference>
<dbReference type="PROSITE" id="PS50075">
    <property type="entry name" value="CARRIER"/>
    <property type="match status" value="1"/>
</dbReference>
<organism evidence="4">
    <name type="scientific">Darwinula stevensoni</name>
    <dbReference type="NCBI Taxonomy" id="69355"/>
    <lineage>
        <taxon>Eukaryota</taxon>
        <taxon>Metazoa</taxon>
        <taxon>Ecdysozoa</taxon>
        <taxon>Arthropoda</taxon>
        <taxon>Crustacea</taxon>
        <taxon>Oligostraca</taxon>
        <taxon>Ostracoda</taxon>
        <taxon>Podocopa</taxon>
        <taxon>Podocopida</taxon>
        <taxon>Darwinulocopina</taxon>
        <taxon>Darwinuloidea</taxon>
        <taxon>Darwinulidae</taxon>
        <taxon>Darwinula</taxon>
    </lineage>
</organism>
<reference evidence="4" key="1">
    <citation type="submission" date="2020-11" db="EMBL/GenBank/DDBJ databases">
        <authorList>
            <person name="Tran Van P."/>
        </authorList>
    </citation>
    <scope>NUCLEOTIDE SEQUENCE</scope>
</reference>
<dbReference type="Proteomes" id="UP000677054">
    <property type="component" value="Unassembled WGS sequence"/>
</dbReference>
<dbReference type="InterPro" id="IPR036736">
    <property type="entry name" value="ACP-like_sf"/>
</dbReference>
<dbReference type="EMBL" id="LR900362">
    <property type="protein sequence ID" value="CAD7245394.1"/>
    <property type="molecule type" value="Genomic_DNA"/>
</dbReference>
<dbReference type="EMBL" id="CAJPEV010000845">
    <property type="protein sequence ID" value="CAG0889023.1"/>
    <property type="molecule type" value="Genomic_DNA"/>
</dbReference>
<gene>
    <name evidence="4" type="ORF">DSTB1V02_LOCUS5267</name>
</gene>
<dbReference type="InterPro" id="IPR045851">
    <property type="entry name" value="AMP-bd_C_sf"/>
</dbReference>
<dbReference type="PANTHER" id="PTHR45527:SF1">
    <property type="entry name" value="FATTY ACID SYNTHASE"/>
    <property type="match status" value="1"/>
</dbReference>
<keyword evidence="5" id="KW-1185">Reference proteome</keyword>
<evidence type="ECO:0000256" key="2">
    <source>
        <dbReference type="ARBA" id="ARBA00022553"/>
    </source>
</evidence>
<dbReference type="GO" id="GO:0005737">
    <property type="term" value="C:cytoplasm"/>
    <property type="evidence" value="ECO:0007669"/>
    <property type="project" value="TreeGrafter"/>
</dbReference>
<dbReference type="PROSITE" id="PS00012">
    <property type="entry name" value="PHOSPHOPANTETHEINE"/>
    <property type="match status" value="1"/>
</dbReference>
<protein>
    <recommendedName>
        <fullName evidence="3">Carrier domain-containing protein</fullName>
    </recommendedName>
</protein>
<keyword evidence="2" id="KW-0597">Phosphoprotein</keyword>
<dbReference type="PANTHER" id="PTHR45527">
    <property type="entry name" value="NONRIBOSOMAL PEPTIDE SYNTHETASE"/>
    <property type="match status" value="1"/>
</dbReference>
<sequence length="349" mass="39447">MALNRNIIHRIHDIAMYDIAMYDIAMYDIAMYDIAMYDIAMYDIAMYDIAIPEIPDYSILYRTGDYGRVVDDRVVFEGRTDSQVKVRGHRVDLSEIEAALSKVPAVAKATVLCYHPGGLDQEIVAFYVGAAAPEAVRDQLTAFLVHYMMPSVLRMEGIPLLPNGKIDRQALLRTFQAQHLCSEVTVSEDLIERLPEEKREAATSLFRIMAEVLGSRVTRELLSLKSNFFDIGGNSLNAVLASARLTDLGFPISIGEFLKASDLEEVLEGICSRHARESACRGSPYLIEPLTDEDREECIRMMSRAFVTKGDLEQLVDCTEADFHALLNAMWPVYLEHDLRWARLWDLLV</sequence>
<dbReference type="GO" id="GO:0043041">
    <property type="term" value="P:amino acid activation for nonribosomal peptide biosynthetic process"/>
    <property type="evidence" value="ECO:0007669"/>
    <property type="project" value="TreeGrafter"/>
</dbReference>
<dbReference type="OrthoDB" id="416786at2759"/>
<keyword evidence="1" id="KW-0596">Phosphopantetheine</keyword>
<dbReference type="SUPFAM" id="SSF56801">
    <property type="entry name" value="Acetyl-CoA synthetase-like"/>
    <property type="match status" value="1"/>
</dbReference>
<dbReference type="GO" id="GO:0044550">
    <property type="term" value="P:secondary metabolite biosynthetic process"/>
    <property type="evidence" value="ECO:0007669"/>
    <property type="project" value="TreeGrafter"/>
</dbReference>
<proteinExistence type="predicted"/>
<dbReference type="InterPro" id="IPR009081">
    <property type="entry name" value="PP-bd_ACP"/>
</dbReference>
<dbReference type="SUPFAM" id="SSF47336">
    <property type="entry name" value="ACP-like"/>
    <property type="match status" value="1"/>
</dbReference>
<dbReference type="InterPro" id="IPR006162">
    <property type="entry name" value="Ppantetheine_attach_site"/>
</dbReference>
<accession>A0A7R9A2N1</accession>
<evidence type="ECO:0000313" key="4">
    <source>
        <dbReference type="EMBL" id="CAD7245394.1"/>
    </source>
</evidence>
<evidence type="ECO:0000256" key="1">
    <source>
        <dbReference type="ARBA" id="ARBA00022450"/>
    </source>
</evidence>
<evidence type="ECO:0000313" key="5">
    <source>
        <dbReference type="Proteomes" id="UP000677054"/>
    </source>
</evidence>
<dbReference type="Gene3D" id="3.30.300.30">
    <property type="match status" value="1"/>
</dbReference>
<dbReference type="AlphaFoldDB" id="A0A7R9A2N1"/>
<dbReference type="Gene3D" id="1.10.1200.10">
    <property type="entry name" value="ACP-like"/>
    <property type="match status" value="1"/>
</dbReference>
<evidence type="ECO:0000259" key="3">
    <source>
        <dbReference type="PROSITE" id="PS50075"/>
    </source>
</evidence>
<feature type="domain" description="Carrier" evidence="3">
    <location>
        <begin position="199"/>
        <end position="274"/>
    </location>
</feature>
<dbReference type="GO" id="GO:0031177">
    <property type="term" value="F:phosphopantetheine binding"/>
    <property type="evidence" value="ECO:0007669"/>
    <property type="project" value="TreeGrafter"/>
</dbReference>